<sequence>MERIAAEFSFLELNAPGEWRPGRPRSLRVKDTLRTNAEVVILEKDINDALGSFPSRRGSISIDFLPGSVLVAGKRETGFGTIRVETTGILAVEDGRKITMGNARIRINGQDQTDAFRKDIAGLDPLLDLADFPLPASRWILRVDDVSLRLSTPVPPKEAEGLTWRHEREALPLPPPEPFKFTPERFENGDIILVNGKSWRSKALLFFFSRPDDFSHSGMVRWSGGLPWVIHASPESERVEMEPLQEFLSPFEIEKAEVYRLKGNTMAAERAGRAAWGYFLEGRPFDDLFDNRDEKAMYCTELIWKACETAGVDLFGGKRSSYFSPVPFYGNVLFPSALIRSPLLEKVMTLD</sequence>
<evidence type="ECO:0000313" key="1">
    <source>
        <dbReference type="EMBL" id="MPM55585.1"/>
    </source>
</evidence>
<accession>A0A645AQP3</accession>
<dbReference type="AlphaFoldDB" id="A0A645AQP3"/>
<dbReference type="InterPro" id="IPR038765">
    <property type="entry name" value="Papain-like_cys_pep_sf"/>
</dbReference>
<organism evidence="1">
    <name type="scientific">bioreactor metagenome</name>
    <dbReference type="NCBI Taxonomy" id="1076179"/>
    <lineage>
        <taxon>unclassified sequences</taxon>
        <taxon>metagenomes</taxon>
        <taxon>ecological metagenomes</taxon>
    </lineage>
</organism>
<dbReference type="InterPro" id="IPR024453">
    <property type="entry name" value="Peptidase_C92"/>
</dbReference>
<dbReference type="SUPFAM" id="SSF54001">
    <property type="entry name" value="Cysteine proteinases"/>
    <property type="match status" value="1"/>
</dbReference>
<proteinExistence type="predicted"/>
<dbReference type="Pfam" id="PF05708">
    <property type="entry name" value="Peptidase_C92"/>
    <property type="match status" value="1"/>
</dbReference>
<gene>
    <name evidence="1" type="ORF">SDC9_102382</name>
</gene>
<reference evidence="1" key="1">
    <citation type="submission" date="2019-08" db="EMBL/GenBank/DDBJ databases">
        <authorList>
            <person name="Kucharzyk K."/>
            <person name="Murdoch R.W."/>
            <person name="Higgins S."/>
            <person name="Loffler F."/>
        </authorList>
    </citation>
    <scope>NUCLEOTIDE SEQUENCE</scope>
</reference>
<comment type="caution">
    <text evidence="1">The sequence shown here is derived from an EMBL/GenBank/DDBJ whole genome shotgun (WGS) entry which is preliminary data.</text>
</comment>
<protein>
    <recommendedName>
        <fullName evidence="2">Permuted papain-like amidase enzyme, YaeF/YiiX, C92 family</fullName>
    </recommendedName>
</protein>
<name>A0A645AQP3_9ZZZZ</name>
<dbReference type="Gene3D" id="3.90.1720.10">
    <property type="entry name" value="endopeptidase domain like (from Nostoc punctiforme)"/>
    <property type="match status" value="1"/>
</dbReference>
<dbReference type="EMBL" id="VSSQ01015339">
    <property type="protein sequence ID" value="MPM55585.1"/>
    <property type="molecule type" value="Genomic_DNA"/>
</dbReference>
<evidence type="ECO:0008006" key="2">
    <source>
        <dbReference type="Google" id="ProtNLM"/>
    </source>
</evidence>